<comment type="similarity">
    <text evidence="1">Belongs to the short-chain dehydrogenases/reductases (SDR) family.</text>
</comment>
<reference evidence="3 4" key="1">
    <citation type="submission" date="2018-05" db="EMBL/GenBank/DDBJ databases">
        <title>Genetic diversity of glacier-inhabiting Cryobacterium bacteria in China and description of Cryobacterium mengkeensis sp. nov. and Arthrobacter glacialis sp. nov.</title>
        <authorList>
            <person name="Liu Q."/>
            <person name="Xin Y.-H."/>
        </authorList>
    </citation>
    <scope>NUCLEOTIDE SEQUENCE [LARGE SCALE GENOMIC DNA]</scope>
    <source>
        <strain evidence="3 4">SK-1</strain>
    </source>
</reference>
<dbReference type="Gene3D" id="3.40.50.720">
    <property type="entry name" value="NAD(P)-binding Rossmann-like Domain"/>
    <property type="match status" value="1"/>
</dbReference>
<keyword evidence="2" id="KW-0560">Oxidoreductase</keyword>
<dbReference type="PANTHER" id="PTHR24320">
    <property type="entry name" value="RETINOL DEHYDROGENASE"/>
    <property type="match status" value="1"/>
</dbReference>
<dbReference type="SUPFAM" id="SSF51735">
    <property type="entry name" value="NAD(P)-binding Rossmann-fold domains"/>
    <property type="match status" value="1"/>
</dbReference>
<accession>A0A317ZZM0</accession>
<dbReference type="Pfam" id="PF00106">
    <property type="entry name" value="adh_short"/>
    <property type="match status" value="1"/>
</dbReference>
<dbReference type="AlphaFoldDB" id="A0A317ZZM0"/>
<dbReference type="GO" id="GO:0016491">
    <property type="term" value="F:oxidoreductase activity"/>
    <property type="evidence" value="ECO:0007669"/>
    <property type="project" value="UniProtKB-KW"/>
</dbReference>
<dbReference type="OrthoDB" id="4577644at2"/>
<organism evidence="3 4">
    <name type="scientific">Cryobacterium arcticum</name>
    <dbReference type="NCBI Taxonomy" id="670052"/>
    <lineage>
        <taxon>Bacteria</taxon>
        <taxon>Bacillati</taxon>
        <taxon>Actinomycetota</taxon>
        <taxon>Actinomycetes</taxon>
        <taxon>Micrococcales</taxon>
        <taxon>Microbacteriaceae</taxon>
        <taxon>Cryobacterium</taxon>
    </lineage>
</organism>
<dbReference type="EMBL" id="QHLY01000004">
    <property type="protein sequence ID" value="PXA72783.1"/>
    <property type="molecule type" value="Genomic_DNA"/>
</dbReference>
<evidence type="ECO:0000256" key="2">
    <source>
        <dbReference type="ARBA" id="ARBA00023002"/>
    </source>
</evidence>
<name>A0A317ZZM0_9MICO</name>
<gene>
    <name evidence="3" type="ORF">CTB96_01385</name>
</gene>
<evidence type="ECO:0000313" key="4">
    <source>
        <dbReference type="Proteomes" id="UP000246722"/>
    </source>
</evidence>
<dbReference type="InterPro" id="IPR036291">
    <property type="entry name" value="NAD(P)-bd_dom_sf"/>
</dbReference>
<sequence>MTWNPATLPAQPGRTFVVTGATAGIGYFAAEQLAATGAHIVLASRSAAKLRVAQDSIRSRVPDASLGAVVIELGSLASVADAAAELAALPRLDGILLNGGAMSMSRGATTDDGLPILLGTHVVANVRLLAGVLPALIGTATEHGTLGRVVHTSTGFVGLRNYKLDDLTRMPWTGIGAYTKAKTATEVLAFELDRRLRAAGLPVASVVSRPGVGVDAKTPERAGIRDATTPYQRNPYTPWAQGKDTAAWSAVRGLTDPAVQGGEYFAPSGGRRGEPVAVPTLARTAAPARDLAERVWAQLEDLAGAQIPGLVSAKV</sequence>
<evidence type="ECO:0000313" key="3">
    <source>
        <dbReference type="EMBL" id="PXA72783.1"/>
    </source>
</evidence>
<dbReference type="PANTHER" id="PTHR24320:SF148">
    <property type="entry name" value="NAD(P)-BINDING ROSSMANN-FOLD SUPERFAMILY PROTEIN"/>
    <property type="match status" value="1"/>
</dbReference>
<evidence type="ECO:0000256" key="1">
    <source>
        <dbReference type="ARBA" id="ARBA00006484"/>
    </source>
</evidence>
<dbReference type="RefSeq" id="WP_110125111.1">
    <property type="nucleotide sequence ID" value="NZ_QHLY01000004.1"/>
</dbReference>
<dbReference type="Proteomes" id="UP000246722">
    <property type="component" value="Unassembled WGS sequence"/>
</dbReference>
<comment type="caution">
    <text evidence="3">The sequence shown here is derived from an EMBL/GenBank/DDBJ whole genome shotgun (WGS) entry which is preliminary data.</text>
</comment>
<proteinExistence type="inferred from homology"/>
<dbReference type="InterPro" id="IPR002347">
    <property type="entry name" value="SDR_fam"/>
</dbReference>
<protein>
    <submittedName>
        <fullName evidence="3">Alcohol dehydrogenase</fullName>
    </submittedName>
</protein>
<keyword evidence="4" id="KW-1185">Reference proteome</keyword>